<dbReference type="KEGG" id="tsep:108754915"/>
<feature type="transmembrane region" description="Helical" evidence="2">
    <location>
        <begin position="206"/>
        <end position="227"/>
    </location>
</feature>
<feature type="region of interest" description="Disordered" evidence="1">
    <location>
        <begin position="56"/>
        <end position="83"/>
    </location>
</feature>
<evidence type="ECO:0000256" key="1">
    <source>
        <dbReference type="SAM" id="MobiDB-lite"/>
    </source>
</evidence>
<keyword evidence="2" id="KW-0812">Transmembrane</keyword>
<gene>
    <name evidence="3" type="ORF">ALC56_13795</name>
</gene>
<proteinExistence type="predicted"/>
<dbReference type="Proteomes" id="UP000078541">
    <property type="component" value="Unassembled WGS sequence"/>
</dbReference>
<feature type="compositionally biased region" description="Low complexity" evidence="1">
    <location>
        <begin position="57"/>
        <end position="72"/>
    </location>
</feature>
<keyword evidence="4" id="KW-1185">Reference proteome</keyword>
<organism evidence="3 4">
    <name type="scientific">Trachymyrmex septentrionalis</name>
    <dbReference type="NCBI Taxonomy" id="34720"/>
    <lineage>
        <taxon>Eukaryota</taxon>
        <taxon>Metazoa</taxon>
        <taxon>Ecdysozoa</taxon>
        <taxon>Arthropoda</taxon>
        <taxon>Hexapoda</taxon>
        <taxon>Insecta</taxon>
        <taxon>Pterygota</taxon>
        <taxon>Neoptera</taxon>
        <taxon>Endopterygota</taxon>
        <taxon>Hymenoptera</taxon>
        <taxon>Apocrita</taxon>
        <taxon>Aculeata</taxon>
        <taxon>Formicoidea</taxon>
        <taxon>Formicidae</taxon>
        <taxon>Myrmicinae</taxon>
        <taxon>Trachymyrmex</taxon>
    </lineage>
</organism>
<evidence type="ECO:0000313" key="4">
    <source>
        <dbReference type="Proteomes" id="UP000078541"/>
    </source>
</evidence>
<dbReference type="AlphaFoldDB" id="A0A151JT75"/>
<accession>A0A151JT75</accession>
<feature type="transmembrane region" description="Helical" evidence="2">
    <location>
        <begin position="184"/>
        <end position="200"/>
    </location>
</feature>
<evidence type="ECO:0000256" key="2">
    <source>
        <dbReference type="SAM" id="Phobius"/>
    </source>
</evidence>
<dbReference type="OrthoDB" id="10029527at2759"/>
<feature type="transmembrane region" description="Helical" evidence="2">
    <location>
        <begin position="107"/>
        <end position="127"/>
    </location>
</feature>
<feature type="region of interest" description="Disordered" evidence="1">
    <location>
        <begin position="331"/>
        <end position="375"/>
    </location>
</feature>
<feature type="transmembrane region" description="Helical" evidence="2">
    <location>
        <begin position="133"/>
        <end position="154"/>
    </location>
</feature>
<keyword evidence="2" id="KW-1133">Transmembrane helix</keyword>
<name>A0A151JT75_9HYME</name>
<sequence length="387" mass="43950">MMHPDPEMMERLWAWDRVLAGRRVMERVMEWIFLDVWCWMYRRAMGIERENVDGNAAAPSSSLSQETSASSAGPTNPACPQSVGCKSEVCRYIAAGEKTLLWENSAFFINLYLFIVLIATFWIHTLMGTTSPLFPYKLVAVYCISQLIIAYKFMDTLAPAVEQRECCGLHWVWQTLKKLRNEKPGLHCIVLCLVAFFLWFLDHVHTSTLCFMYYGMLLACMLLRFPLKLFDKAREYLLSHKDWQCDSEIEDEFLPVVTEASLLVLTRVGETGDHSPTPTSVQSDTQNDSFYDEDFIEGLQEIAFNMPSHGEGSTDGVELSELELSVGENDAEEDGIKFQSGHFEKSSSSSSEEEVFDAKKIAASSDESNSDSDFEIIDKEEIAKIEM</sequence>
<protein>
    <submittedName>
        <fullName evidence="3">Uncharacterized protein</fullName>
    </submittedName>
</protein>
<reference evidence="3 4" key="1">
    <citation type="submission" date="2016-03" db="EMBL/GenBank/DDBJ databases">
        <title>Trachymyrmex septentrionalis WGS genome.</title>
        <authorList>
            <person name="Nygaard S."/>
            <person name="Hu H."/>
            <person name="Boomsma J."/>
            <person name="Zhang G."/>
        </authorList>
    </citation>
    <scope>NUCLEOTIDE SEQUENCE [LARGE SCALE GENOMIC DNA]</scope>
    <source>
        <strain evidence="3">Tsep2-gDNA-1</strain>
        <tissue evidence="3">Whole body</tissue>
    </source>
</reference>
<keyword evidence="2" id="KW-0472">Membrane</keyword>
<evidence type="ECO:0000313" key="3">
    <source>
        <dbReference type="EMBL" id="KYN31912.1"/>
    </source>
</evidence>
<dbReference type="EMBL" id="KQ981960">
    <property type="protein sequence ID" value="KYN31912.1"/>
    <property type="molecule type" value="Genomic_DNA"/>
</dbReference>
<dbReference type="STRING" id="34720.A0A151JT75"/>